<evidence type="ECO:0000256" key="6">
    <source>
        <dbReference type="SAM" id="Phobius"/>
    </source>
</evidence>
<dbReference type="InterPro" id="IPR036259">
    <property type="entry name" value="MFS_trans_sf"/>
</dbReference>
<dbReference type="GO" id="GO:0016020">
    <property type="term" value="C:membrane"/>
    <property type="evidence" value="ECO:0007669"/>
    <property type="project" value="UniProtKB-SubCell"/>
</dbReference>
<feature type="transmembrane region" description="Helical" evidence="6">
    <location>
        <begin position="404"/>
        <end position="425"/>
    </location>
</feature>
<feature type="domain" description="Major facilitator superfamily (MFS) profile" evidence="7">
    <location>
        <begin position="51"/>
        <end position="463"/>
    </location>
</feature>
<dbReference type="FunFam" id="1.20.1250.20:FF:000013">
    <property type="entry name" value="MFS general substrate transporter"/>
    <property type="match status" value="1"/>
</dbReference>
<evidence type="ECO:0000256" key="1">
    <source>
        <dbReference type="ARBA" id="ARBA00004141"/>
    </source>
</evidence>
<feature type="transmembrane region" description="Helical" evidence="6">
    <location>
        <begin position="178"/>
        <end position="199"/>
    </location>
</feature>
<evidence type="ECO:0000313" key="9">
    <source>
        <dbReference type="Proteomes" id="UP000567179"/>
    </source>
</evidence>
<gene>
    <name evidence="8" type="ORF">D9619_001676</name>
</gene>
<feature type="transmembrane region" description="Helical" evidence="6">
    <location>
        <begin position="437"/>
        <end position="458"/>
    </location>
</feature>
<organism evidence="8 9">
    <name type="scientific">Psilocybe cf. subviscida</name>
    <dbReference type="NCBI Taxonomy" id="2480587"/>
    <lineage>
        <taxon>Eukaryota</taxon>
        <taxon>Fungi</taxon>
        <taxon>Dikarya</taxon>
        <taxon>Basidiomycota</taxon>
        <taxon>Agaricomycotina</taxon>
        <taxon>Agaricomycetes</taxon>
        <taxon>Agaricomycetidae</taxon>
        <taxon>Agaricales</taxon>
        <taxon>Agaricineae</taxon>
        <taxon>Strophariaceae</taxon>
        <taxon>Psilocybe</taxon>
    </lineage>
</organism>
<feature type="transmembrane region" description="Helical" evidence="6">
    <location>
        <begin position="311"/>
        <end position="338"/>
    </location>
</feature>
<dbReference type="PROSITE" id="PS50850">
    <property type="entry name" value="MFS"/>
    <property type="match status" value="1"/>
</dbReference>
<sequence>MAHCRTHSISLNDDRKVDVLCSPSDMETLSATDQDSASRVRAIVRKVDWRMLPLLGFLSAFSLIDRSNLGLARTAGMDHALNTNVGSRFSIVSCIYFVPYIILQLPSNLSLRRLGVVNWLAFLVVAWGAVQLSMGFVPSWGYLALTRALLGAFEAGFFPALVYIITTWYTRHEVQTRLAAFYTVGLFVGGFSSIFAYVLTLLNGTYGIAGWAWIFIVEGAITIGLGVIAWFFLPGFPDQNTFLTQKETLIILERVERDRGDSVPDALTKEKLFTHLLDWRLWAMGLMYMCATLPAYAISFFVTTILRGMGWSIAASLLLAAPPYVFASLTAMVFAWISDKYRHRAATIAVQAIMTTAGLSMTGFSRTPGVRYAGIYLATAGSGGCIPGILAYSANNIVSQTKRAVATAITVAFGGIGGIFASLVFRQQDAPNYMPGIYATITCQGLMLLLLTITTVFYRSQNRKLETGKASLANEGREGFRLCVQALVIEEVAPDLSGATPPALALS</sequence>
<dbReference type="OrthoDB" id="3639251at2759"/>
<dbReference type="FunFam" id="1.20.1250.20:FF:000018">
    <property type="entry name" value="MFS transporter permease"/>
    <property type="match status" value="1"/>
</dbReference>
<keyword evidence="3 6" id="KW-0812">Transmembrane</keyword>
<dbReference type="PANTHER" id="PTHR43791:SF3">
    <property type="entry name" value="MAJOR FACILITATOR SUPERFAMILY (MFS) PROFILE DOMAIN-CONTAINING PROTEIN"/>
    <property type="match status" value="1"/>
</dbReference>
<dbReference type="InterPro" id="IPR020846">
    <property type="entry name" value="MFS_dom"/>
</dbReference>
<dbReference type="GO" id="GO:0022857">
    <property type="term" value="F:transmembrane transporter activity"/>
    <property type="evidence" value="ECO:0007669"/>
    <property type="project" value="InterPro"/>
</dbReference>
<dbReference type="Proteomes" id="UP000567179">
    <property type="component" value="Unassembled WGS sequence"/>
</dbReference>
<proteinExistence type="predicted"/>
<evidence type="ECO:0000259" key="7">
    <source>
        <dbReference type="PROSITE" id="PS50850"/>
    </source>
</evidence>
<dbReference type="Gene3D" id="1.20.1250.20">
    <property type="entry name" value="MFS general substrate transporter like domains"/>
    <property type="match status" value="2"/>
</dbReference>
<dbReference type="EMBL" id="JAACJJ010000028">
    <property type="protein sequence ID" value="KAF5322623.1"/>
    <property type="molecule type" value="Genomic_DNA"/>
</dbReference>
<feature type="transmembrane region" description="Helical" evidence="6">
    <location>
        <begin position="140"/>
        <end position="166"/>
    </location>
</feature>
<comment type="subcellular location">
    <subcellularLocation>
        <location evidence="1">Membrane</location>
        <topology evidence="1">Multi-pass membrane protein</topology>
    </subcellularLocation>
</comment>
<reference evidence="8 9" key="1">
    <citation type="journal article" date="2020" name="ISME J.">
        <title>Uncovering the hidden diversity of litter-decomposition mechanisms in mushroom-forming fungi.</title>
        <authorList>
            <person name="Floudas D."/>
            <person name="Bentzer J."/>
            <person name="Ahren D."/>
            <person name="Johansson T."/>
            <person name="Persson P."/>
            <person name="Tunlid A."/>
        </authorList>
    </citation>
    <scope>NUCLEOTIDE SEQUENCE [LARGE SCALE GENOMIC DNA]</scope>
    <source>
        <strain evidence="8 9">CBS 101986</strain>
    </source>
</reference>
<evidence type="ECO:0000256" key="2">
    <source>
        <dbReference type="ARBA" id="ARBA00022448"/>
    </source>
</evidence>
<comment type="caution">
    <text evidence="8">The sequence shown here is derived from an EMBL/GenBank/DDBJ whole genome shotgun (WGS) entry which is preliminary data.</text>
</comment>
<dbReference type="InterPro" id="IPR011701">
    <property type="entry name" value="MFS"/>
</dbReference>
<keyword evidence="4 6" id="KW-1133">Transmembrane helix</keyword>
<feature type="transmembrane region" description="Helical" evidence="6">
    <location>
        <begin position="85"/>
        <end position="103"/>
    </location>
</feature>
<feature type="transmembrane region" description="Helical" evidence="6">
    <location>
        <begin position="211"/>
        <end position="233"/>
    </location>
</feature>
<evidence type="ECO:0000256" key="5">
    <source>
        <dbReference type="ARBA" id="ARBA00023136"/>
    </source>
</evidence>
<evidence type="ECO:0000313" key="8">
    <source>
        <dbReference type="EMBL" id="KAF5322623.1"/>
    </source>
</evidence>
<dbReference type="SUPFAM" id="SSF103473">
    <property type="entry name" value="MFS general substrate transporter"/>
    <property type="match status" value="1"/>
</dbReference>
<name>A0A8H5BGI0_9AGAR</name>
<evidence type="ECO:0000256" key="4">
    <source>
        <dbReference type="ARBA" id="ARBA00022989"/>
    </source>
</evidence>
<protein>
    <recommendedName>
        <fullName evidence="7">Major facilitator superfamily (MFS) profile domain-containing protein</fullName>
    </recommendedName>
</protein>
<feature type="transmembrane region" description="Helical" evidence="6">
    <location>
        <begin position="115"/>
        <end position="134"/>
    </location>
</feature>
<keyword evidence="5 6" id="KW-0472">Membrane</keyword>
<accession>A0A8H5BGI0</accession>
<keyword evidence="2" id="KW-0813">Transport</keyword>
<evidence type="ECO:0000256" key="3">
    <source>
        <dbReference type="ARBA" id="ARBA00022692"/>
    </source>
</evidence>
<dbReference type="AlphaFoldDB" id="A0A8H5BGI0"/>
<feature type="transmembrane region" description="Helical" evidence="6">
    <location>
        <begin position="281"/>
        <end position="305"/>
    </location>
</feature>
<dbReference type="PANTHER" id="PTHR43791">
    <property type="entry name" value="PERMEASE-RELATED"/>
    <property type="match status" value="1"/>
</dbReference>
<keyword evidence="9" id="KW-1185">Reference proteome</keyword>
<feature type="transmembrane region" description="Helical" evidence="6">
    <location>
        <begin position="370"/>
        <end position="392"/>
    </location>
</feature>
<dbReference type="Pfam" id="PF07690">
    <property type="entry name" value="MFS_1"/>
    <property type="match status" value="1"/>
</dbReference>